<dbReference type="SUPFAM" id="SSF48230">
    <property type="entry name" value="Chondroitin AC/alginate lyase"/>
    <property type="match status" value="1"/>
</dbReference>
<dbReference type="SUPFAM" id="SSF74650">
    <property type="entry name" value="Galactose mutarotase-like"/>
    <property type="match status" value="1"/>
</dbReference>
<comment type="cofactor">
    <cofactor evidence="1">
        <name>Ca(2+)</name>
        <dbReference type="ChEBI" id="CHEBI:29108"/>
    </cofactor>
</comment>
<dbReference type="PANTHER" id="PTHR38481:SF1">
    <property type="entry name" value="HYALURONATE LYASE"/>
    <property type="match status" value="1"/>
</dbReference>
<dbReference type="Gene3D" id="2.60.220.10">
    <property type="entry name" value="Polysaccharide lyase family 8-like, C-terminal"/>
    <property type="match status" value="1"/>
</dbReference>
<protein>
    <submittedName>
        <fullName evidence="8">Polysaccharide lyase family 8 super-sandwich domain-containing protein</fullName>
    </submittedName>
</protein>
<sequence length="828" mass="93271">MITDKKIKNIMLVFSAIPCALQCWAQDAERKFAYDNYVKYSTQAMTVKDAQKEAAIKKYREGFNKTPYRYAQLNEVKMSSRECLGLLGDYGQFTDLAQQETKIADEKMLISKYTPQSDVIAKVVSEAMNRLWKIADAYRRGELNESDVLADKYLKAIIRYSNLETGRNNAAPRFHASCFLIPTAAVNTYFSLLKQMDEVEAGKSNDPLLKDACLKLKEVALQCWTQPLRNDSTDRNVVQIERFRNHVWWVGGNALAYRSLLPTAFMYKSIPMIDLLSEVCQRGISQASQATYHESFWIEGFTADGAGWGHGKQCLIWGYPIDGGNNALNMLVMLQGSPWEKKLTQENKETLINFFRGSNWYDYKGYAPPCLDRGSSVYVKSSSTIPSLGLANSLMKNWKFSFTGTEQNEIEQFIREANAKDINMLQFASGLYNGTRWFFNNDDLIKKNPNYHIMVNMASNRCDGIESAINFADCYNFFNNDGLTLFQRNGTEYRKIYGGWDVTASPGVTAREGMDKIKPVTNWRGYNSKFNFAGAATSGGENAVAGFVFEKMNASDRDDVNDKGNNKGENESIYGVQVHKAYFIQGDYLVALGAGVNNLRPGLEGTIRTTIDQTAKESEVAVLENGSWQKAKPGIPSFFDKGKPVWVKQQDKFAYTVLPKYSKTAYYTYETKTTDWLKMNKANSAVKDLPAAVDILRLWIDHGREVKNDTYGYVVYCGKDDPSAALPFAVLQNDTLIQAVKSSDGNLCQAVFYKGNTKLDRQGVKLSVSDPCIVQLELINKEYVVSVQDPLMRTDLKQITITLGNKSFVFELPQGKLTGKPVVQKLNF</sequence>
<dbReference type="InterPro" id="IPR011071">
    <property type="entry name" value="Lyase_8-like_C"/>
</dbReference>
<dbReference type="Pfam" id="PF02884">
    <property type="entry name" value="Lyase_8_C"/>
    <property type="match status" value="1"/>
</dbReference>
<dbReference type="InterPro" id="IPR008929">
    <property type="entry name" value="Chondroitin_lyas"/>
</dbReference>
<dbReference type="RefSeq" id="WP_282334763.1">
    <property type="nucleotide sequence ID" value="NZ_JASBRG010000007.1"/>
</dbReference>
<dbReference type="InterPro" id="IPR038970">
    <property type="entry name" value="Lyase_8"/>
</dbReference>
<accession>A0ABT6RDM7</accession>
<comment type="similarity">
    <text evidence="2">Belongs to the polysaccharide lyase 8 family.</text>
</comment>
<dbReference type="Proteomes" id="UP001226434">
    <property type="component" value="Unassembled WGS sequence"/>
</dbReference>
<evidence type="ECO:0000256" key="4">
    <source>
        <dbReference type="ARBA" id="ARBA00022837"/>
    </source>
</evidence>
<evidence type="ECO:0000256" key="1">
    <source>
        <dbReference type="ARBA" id="ARBA00001913"/>
    </source>
</evidence>
<dbReference type="Gene3D" id="1.50.10.100">
    <property type="entry name" value="Chondroitin AC/alginate lyase"/>
    <property type="match status" value="1"/>
</dbReference>
<name>A0ABT6RDM7_9BACT</name>
<comment type="subunit">
    <text evidence="3">Monomer.</text>
</comment>
<gene>
    <name evidence="8" type="ORF">QJ048_12825</name>
</gene>
<dbReference type="InterPro" id="IPR003159">
    <property type="entry name" value="Lyase_8_central_dom"/>
</dbReference>
<dbReference type="Pfam" id="PF02278">
    <property type="entry name" value="Lyase_8"/>
    <property type="match status" value="1"/>
</dbReference>
<comment type="caution">
    <text evidence="8">The sequence shown here is derived from an EMBL/GenBank/DDBJ whole genome shotgun (WGS) entry which is preliminary data.</text>
</comment>
<dbReference type="SUPFAM" id="SSF49863">
    <property type="entry name" value="Hyaluronate lyase-like, C-terminal domain"/>
    <property type="match status" value="1"/>
</dbReference>
<evidence type="ECO:0000256" key="5">
    <source>
        <dbReference type="ARBA" id="ARBA00023239"/>
    </source>
</evidence>
<feature type="domain" description="Polysaccharide lyase family 8 C-terminal" evidence="7">
    <location>
        <begin position="730"/>
        <end position="793"/>
    </location>
</feature>
<evidence type="ECO:0000259" key="6">
    <source>
        <dbReference type="Pfam" id="PF02278"/>
    </source>
</evidence>
<evidence type="ECO:0000313" key="8">
    <source>
        <dbReference type="EMBL" id="MDI3320667.1"/>
    </source>
</evidence>
<keyword evidence="5 8" id="KW-0456">Lyase</keyword>
<keyword evidence="9" id="KW-1185">Reference proteome</keyword>
<evidence type="ECO:0000256" key="3">
    <source>
        <dbReference type="ARBA" id="ARBA00011245"/>
    </source>
</evidence>
<dbReference type="GO" id="GO:0016829">
    <property type="term" value="F:lyase activity"/>
    <property type="evidence" value="ECO:0007669"/>
    <property type="project" value="UniProtKB-KW"/>
</dbReference>
<dbReference type="InterPro" id="IPR011013">
    <property type="entry name" value="Gal_mutarotase_sf_dom"/>
</dbReference>
<reference evidence="8 9" key="1">
    <citation type="submission" date="2023-05" db="EMBL/GenBank/DDBJ databases">
        <title>Genome sequence of Pinibacter sp. MAH-24.</title>
        <authorList>
            <person name="Huq M.A."/>
        </authorList>
    </citation>
    <scope>NUCLEOTIDE SEQUENCE [LARGE SCALE GENOMIC DNA]</scope>
    <source>
        <strain evidence="8 9">MAH-24</strain>
    </source>
</reference>
<dbReference type="Gene3D" id="2.70.98.10">
    <property type="match status" value="1"/>
</dbReference>
<evidence type="ECO:0000259" key="7">
    <source>
        <dbReference type="Pfam" id="PF02884"/>
    </source>
</evidence>
<dbReference type="PANTHER" id="PTHR38481">
    <property type="entry name" value="HYALURONATE LYASE"/>
    <property type="match status" value="1"/>
</dbReference>
<proteinExistence type="inferred from homology"/>
<keyword evidence="4" id="KW-0106">Calcium</keyword>
<dbReference type="InterPro" id="IPR014718">
    <property type="entry name" value="GH-type_carb-bd"/>
</dbReference>
<evidence type="ECO:0000313" key="9">
    <source>
        <dbReference type="Proteomes" id="UP001226434"/>
    </source>
</evidence>
<dbReference type="InterPro" id="IPR004103">
    <property type="entry name" value="Lyase_8_C"/>
</dbReference>
<dbReference type="EMBL" id="JASBRG010000007">
    <property type="protein sequence ID" value="MDI3320667.1"/>
    <property type="molecule type" value="Genomic_DNA"/>
</dbReference>
<feature type="domain" description="Polysaccharide lyase family 8 central" evidence="6">
    <location>
        <begin position="436"/>
        <end position="718"/>
    </location>
</feature>
<evidence type="ECO:0000256" key="2">
    <source>
        <dbReference type="ARBA" id="ARBA00006699"/>
    </source>
</evidence>
<organism evidence="8 9">
    <name type="scientific">Pinibacter soli</name>
    <dbReference type="NCBI Taxonomy" id="3044211"/>
    <lineage>
        <taxon>Bacteria</taxon>
        <taxon>Pseudomonadati</taxon>
        <taxon>Bacteroidota</taxon>
        <taxon>Chitinophagia</taxon>
        <taxon>Chitinophagales</taxon>
        <taxon>Chitinophagaceae</taxon>
        <taxon>Pinibacter</taxon>
    </lineage>
</organism>